<evidence type="ECO:0000256" key="2">
    <source>
        <dbReference type="ARBA" id="ARBA00023224"/>
    </source>
</evidence>
<dbReference type="SUPFAM" id="SSF58104">
    <property type="entry name" value="Methyl-accepting chemotaxis protein (MCP) signaling domain"/>
    <property type="match status" value="1"/>
</dbReference>
<keyword evidence="2 4" id="KW-0807">Transducer</keyword>
<dbReference type="Gene3D" id="1.10.287.950">
    <property type="entry name" value="Methyl-accepting chemotaxis protein"/>
    <property type="match status" value="1"/>
</dbReference>
<sequence>MALHRILHRLSVGQKMLTFTGLFLVVIVFILAMASYVLEQQRALNTVSERVGTLSERVLYLDEVLTGSTRMAAVTGDTDWLDRYDSHAVRMDDALDELVALAPQDVAAAFEASTGAANDALLELEADAFRAIDQGDLDAAREIVFGSAYEARKTELDQGTETFLSGIEADVADRRDTLESLAYGTLAVGIGALALALLLAYGVARSITSPLAEAVAYTRRVADGDLTVDAGSAARDEVGQLLNGMGRMTRGLRETVQLISESAEQVASAAEELSVTAGRSSEGARQQSTEVSQVATAMNEMSSTVQEVARSTQEASDAASDASGRGDEARTALAASSTGMETLAGEVEQAAGVIHDLEQRAERIGQVLIVIRNISEQTNLLALNAAIEAARAGDHGRGFAVVADEVRKLASNTQQSIGEIEEIIEEFQAGTQSAVEVMNNGQESAGRNVGEARNAVAALDAIMAGVTHISDTSNQIATALEEQSSTAEEINRNITTIEQLASETSTAVDEAASASQDLSRLSVRLGEAVARFRL</sequence>
<dbReference type="Pfam" id="PF00672">
    <property type="entry name" value="HAMP"/>
    <property type="match status" value="1"/>
</dbReference>
<feature type="domain" description="Methyl-accepting transducer" evidence="7">
    <location>
        <begin position="262"/>
        <end position="498"/>
    </location>
</feature>
<evidence type="ECO:0000313" key="9">
    <source>
        <dbReference type="EMBL" id="SEP04344.1"/>
    </source>
</evidence>
<evidence type="ECO:0000256" key="1">
    <source>
        <dbReference type="ARBA" id="ARBA00004370"/>
    </source>
</evidence>
<evidence type="ECO:0000256" key="6">
    <source>
        <dbReference type="SAM" id="Phobius"/>
    </source>
</evidence>
<dbReference type="PANTHER" id="PTHR32089:SF120">
    <property type="entry name" value="METHYL-ACCEPTING CHEMOTAXIS PROTEIN TLPQ"/>
    <property type="match status" value="1"/>
</dbReference>
<keyword evidence="6" id="KW-1133">Transmembrane helix</keyword>
<dbReference type="InterPro" id="IPR004090">
    <property type="entry name" value="Chemotax_Me-accpt_rcpt"/>
</dbReference>
<feature type="domain" description="HAMP" evidence="8">
    <location>
        <begin position="205"/>
        <end position="257"/>
    </location>
</feature>
<dbReference type="Proteomes" id="UP000199657">
    <property type="component" value="Unassembled WGS sequence"/>
</dbReference>
<comment type="subcellular location">
    <subcellularLocation>
        <location evidence="1">Membrane</location>
    </subcellularLocation>
</comment>
<dbReference type="InterPro" id="IPR004089">
    <property type="entry name" value="MCPsignal_dom"/>
</dbReference>
<dbReference type="SMART" id="SM00283">
    <property type="entry name" value="MA"/>
    <property type="match status" value="1"/>
</dbReference>
<dbReference type="PROSITE" id="PS50885">
    <property type="entry name" value="HAMP"/>
    <property type="match status" value="1"/>
</dbReference>
<proteinExistence type="inferred from homology"/>
<reference evidence="9 10" key="1">
    <citation type="submission" date="2016-10" db="EMBL/GenBank/DDBJ databases">
        <authorList>
            <person name="de Groot N.N."/>
        </authorList>
    </citation>
    <scope>NUCLEOTIDE SEQUENCE [LARGE SCALE GENOMIC DNA]</scope>
    <source>
        <strain evidence="9 10">CGMCC 1.6291</strain>
    </source>
</reference>
<feature type="compositionally biased region" description="Polar residues" evidence="5">
    <location>
        <begin position="277"/>
        <end position="313"/>
    </location>
</feature>
<keyword evidence="6" id="KW-0812">Transmembrane</keyword>
<evidence type="ECO:0000259" key="8">
    <source>
        <dbReference type="PROSITE" id="PS50885"/>
    </source>
</evidence>
<dbReference type="GO" id="GO:0007165">
    <property type="term" value="P:signal transduction"/>
    <property type="evidence" value="ECO:0007669"/>
    <property type="project" value="UniProtKB-KW"/>
</dbReference>
<gene>
    <name evidence="9" type="ORF">SAMN04488052_10795</name>
</gene>
<feature type="transmembrane region" description="Helical" evidence="6">
    <location>
        <begin position="16"/>
        <end position="38"/>
    </location>
</feature>
<keyword evidence="6" id="KW-0472">Membrane</keyword>
<dbReference type="CDD" id="cd06225">
    <property type="entry name" value="HAMP"/>
    <property type="match status" value="1"/>
</dbReference>
<dbReference type="PROSITE" id="PS50111">
    <property type="entry name" value="CHEMOTAXIS_TRANSDUC_2"/>
    <property type="match status" value="1"/>
</dbReference>
<evidence type="ECO:0000256" key="5">
    <source>
        <dbReference type="SAM" id="MobiDB-lite"/>
    </source>
</evidence>
<keyword evidence="10" id="KW-1185">Reference proteome</keyword>
<feature type="transmembrane region" description="Helical" evidence="6">
    <location>
        <begin position="181"/>
        <end position="204"/>
    </location>
</feature>
<dbReference type="STRING" id="406100.SAMN04488052_10795"/>
<dbReference type="GO" id="GO:0004888">
    <property type="term" value="F:transmembrane signaling receptor activity"/>
    <property type="evidence" value="ECO:0007669"/>
    <property type="project" value="InterPro"/>
</dbReference>
<name>A0A1H8UN76_9GAMM</name>
<evidence type="ECO:0000313" key="10">
    <source>
        <dbReference type="Proteomes" id="UP000199657"/>
    </source>
</evidence>
<evidence type="ECO:0000256" key="4">
    <source>
        <dbReference type="PROSITE-ProRule" id="PRU00284"/>
    </source>
</evidence>
<dbReference type="OrthoDB" id="9781845at2"/>
<dbReference type="Pfam" id="PF00015">
    <property type="entry name" value="MCPsignal"/>
    <property type="match status" value="1"/>
</dbReference>
<dbReference type="SMART" id="SM00304">
    <property type="entry name" value="HAMP"/>
    <property type="match status" value="2"/>
</dbReference>
<dbReference type="InterPro" id="IPR003660">
    <property type="entry name" value="HAMP_dom"/>
</dbReference>
<dbReference type="PANTHER" id="PTHR32089">
    <property type="entry name" value="METHYL-ACCEPTING CHEMOTAXIS PROTEIN MCPB"/>
    <property type="match status" value="1"/>
</dbReference>
<evidence type="ECO:0000259" key="7">
    <source>
        <dbReference type="PROSITE" id="PS50111"/>
    </source>
</evidence>
<dbReference type="FunFam" id="1.10.287.950:FF:000001">
    <property type="entry name" value="Methyl-accepting chemotaxis sensory transducer"/>
    <property type="match status" value="1"/>
</dbReference>
<evidence type="ECO:0000256" key="3">
    <source>
        <dbReference type="ARBA" id="ARBA00029447"/>
    </source>
</evidence>
<dbReference type="RefSeq" id="WP_091645139.1">
    <property type="nucleotide sequence ID" value="NZ_FOEG01000007.1"/>
</dbReference>
<comment type="similarity">
    <text evidence="3">Belongs to the methyl-accepting chemotaxis (MCP) protein family.</text>
</comment>
<dbReference type="GO" id="GO:0016020">
    <property type="term" value="C:membrane"/>
    <property type="evidence" value="ECO:0007669"/>
    <property type="project" value="UniProtKB-SubCell"/>
</dbReference>
<protein>
    <submittedName>
        <fullName evidence="9">Methyl-accepting chemotaxis protein</fullName>
    </submittedName>
</protein>
<accession>A0A1H8UN76</accession>
<feature type="compositionally biased region" description="Low complexity" evidence="5">
    <location>
        <begin position="314"/>
        <end position="323"/>
    </location>
</feature>
<dbReference type="PRINTS" id="PR00260">
    <property type="entry name" value="CHEMTRNSDUCR"/>
</dbReference>
<dbReference type="EMBL" id="FOEG01000007">
    <property type="protein sequence ID" value="SEP04344.1"/>
    <property type="molecule type" value="Genomic_DNA"/>
</dbReference>
<organism evidence="9 10">
    <name type="scientific">Aquisalimonas asiatica</name>
    <dbReference type="NCBI Taxonomy" id="406100"/>
    <lineage>
        <taxon>Bacteria</taxon>
        <taxon>Pseudomonadati</taxon>
        <taxon>Pseudomonadota</taxon>
        <taxon>Gammaproteobacteria</taxon>
        <taxon>Chromatiales</taxon>
        <taxon>Ectothiorhodospiraceae</taxon>
        <taxon>Aquisalimonas</taxon>
    </lineage>
</organism>
<dbReference type="GO" id="GO:0006935">
    <property type="term" value="P:chemotaxis"/>
    <property type="evidence" value="ECO:0007669"/>
    <property type="project" value="InterPro"/>
</dbReference>
<feature type="region of interest" description="Disordered" evidence="5">
    <location>
        <begin position="270"/>
        <end position="337"/>
    </location>
</feature>
<dbReference type="AlphaFoldDB" id="A0A1H8UN76"/>